<name>A0A0C3FDH2_PILCF</name>
<proteinExistence type="predicted"/>
<organism evidence="1 2">
    <name type="scientific">Piloderma croceum (strain F 1598)</name>
    <dbReference type="NCBI Taxonomy" id="765440"/>
    <lineage>
        <taxon>Eukaryota</taxon>
        <taxon>Fungi</taxon>
        <taxon>Dikarya</taxon>
        <taxon>Basidiomycota</taxon>
        <taxon>Agaricomycotina</taxon>
        <taxon>Agaricomycetes</taxon>
        <taxon>Agaricomycetidae</taxon>
        <taxon>Atheliales</taxon>
        <taxon>Atheliaceae</taxon>
        <taxon>Piloderma</taxon>
    </lineage>
</organism>
<dbReference type="Proteomes" id="UP000054166">
    <property type="component" value="Unassembled WGS sequence"/>
</dbReference>
<sequence>MTSVPDGKLHEIGDEYELCVNPFGATVNNIHPSHPYTSIHIASKPNSVLSPFSTYPAALLLRLVTPHDIMLFLHQSLRARGRSRGIDDKERMR</sequence>
<evidence type="ECO:0000313" key="1">
    <source>
        <dbReference type="EMBL" id="KIM77926.1"/>
    </source>
</evidence>
<evidence type="ECO:0000313" key="2">
    <source>
        <dbReference type="Proteomes" id="UP000054166"/>
    </source>
</evidence>
<keyword evidence="2" id="KW-1185">Reference proteome</keyword>
<gene>
    <name evidence="1" type="ORF">PILCRDRAFT_824915</name>
</gene>
<dbReference type="HOGENOM" id="CLU_2400467_0_0_1"/>
<reference evidence="2" key="2">
    <citation type="submission" date="2015-01" db="EMBL/GenBank/DDBJ databases">
        <title>Evolutionary Origins and Diversification of the Mycorrhizal Mutualists.</title>
        <authorList>
            <consortium name="DOE Joint Genome Institute"/>
            <consortium name="Mycorrhizal Genomics Consortium"/>
            <person name="Kohler A."/>
            <person name="Kuo A."/>
            <person name="Nagy L.G."/>
            <person name="Floudas D."/>
            <person name="Copeland A."/>
            <person name="Barry K.W."/>
            <person name="Cichocki N."/>
            <person name="Veneault-Fourrey C."/>
            <person name="LaButti K."/>
            <person name="Lindquist E.A."/>
            <person name="Lipzen A."/>
            <person name="Lundell T."/>
            <person name="Morin E."/>
            <person name="Murat C."/>
            <person name="Riley R."/>
            <person name="Ohm R."/>
            <person name="Sun H."/>
            <person name="Tunlid A."/>
            <person name="Henrissat B."/>
            <person name="Grigoriev I.V."/>
            <person name="Hibbett D.S."/>
            <person name="Martin F."/>
        </authorList>
    </citation>
    <scope>NUCLEOTIDE SEQUENCE [LARGE SCALE GENOMIC DNA]</scope>
    <source>
        <strain evidence="2">F 1598</strain>
    </source>
</reference>
<dbReference type="InParanoid" id="A0A0C3FDH2"/>
<dbReference type="AlphaFoldDB" id="A0A0C3FDH2"/>
<dbReference type="EMBL" id="KN833020">
    <property type="protein sequence ID" value="KIM77926.1"/>
    <property type="molecule type" value="Genomic_DNA"/>
</dbReference>
<reference evidence="1 2" key="1">
    <citation type="submission" date="2014-04" db="EMBL/GenBank/DDBJ databases">
        <authorList>
            <consortium name="DOE Joint Genome Institute"/>
            <person name="Kuo A."/>
            <person name="Tarkka M."/>
            <person name="Buscot F."/>
            <person name="Kohler A."/>
            <person name="Nagy L.G."/>
            <person name="Floudas D."/>
            <person name="Copeland A."/>
            <person name="Barry K.W."/>
            <person name="Cichocki N."/>
            <person name="Veneault-Fourrey C."/>
            <person name="LaButti K."/>
            <person name="Lindquist E.A."/>
            <person name="Lipzen A."/>
            <person name="Lundell T."/>
            <person name="Morin E."/>
            <person name="Murat C."/>
            <person name="Sun H."/>
            <person name="Tunlid A."/>
            <person name="Henrissat B."/>
            <person name="Grigoriev I.V."/>
            <person name="Hibbett D.S."/>
            <person name="Martin F."/>
            <person name="Nordberg H.P."/>
            <person name="Cantor M.N."/>
            <person name="Hua S.X."/>
        </authorList>
    </citation>
    <scope>NUCLEOTIDE SEQUENCE [LARGE SCALE GENOMIC DNA]</scope>
    <source>
        <strain evidence="1 2">F 1598</strain>
    </source>
</reference>
<protein>
    <submittedName>
        <fullName evidence="1">Uncharacterized protein</fullName>
    </submittedName>
</protein>
<accession>A0A0C3FDH2</accession>